<dbReference type="AlphaFoldDB" id="A0A3G2L333"/>
<keyword evidence="2 5" id="KW-0812">Transmembrane</keyword>
<dbReference type="GO" id="GO:0016020">
    <property type="term" value="C:membrane"/>
    <property type="evidence" value="ECO:0007669"/>
    <property type="project" value="UniProtKB-SubCell"/>
</dbReference>
<dbReference type="InterPro" id="IPR051533">
    <property type="entry name" value="WaaL-like"/>
</dbReference>
<evidence type="ECO:0000256" key="3">
    <source>
        <dbReference type="ARBA" id="ARBA00022989"/>
    </source>
</evidence>
<evidence type="ECO:0000256" key="4">
    <source>
        <dbReference type="ARBA" id="ARBA00023136"/>
    </source>
</evidence>
<feature type="transmembrane region" description="Helical" evidence="5">
    <location>
        <begin position="172"/>
        <end position="191"/>
    </location>
</feature>
<evidence type="ECO:0000259" key="6">
    <source>
        <dbReference type="Pfam" id="PF04932"/>
    </source>
</evidence>
<keyword evidence="8" id="KW-1185">Reference proteome</keyword>
<organism evidence="7 8">
    <name type="scientific">Euzebyella marina</name>
    <dbReference type="NCBI Taxonomy" id="1761453"/>
    <lineage>
        <taxon>Bacteria</taxon>
        <taxon>Pseudomonadati</taxon>
        <taxon>Bacteroidota</taxon>
        <taxon>Flavobacteriia</taxon>
        <taxon>Flavobacteriales</taxon>
        <taxon>Flavobacteriaceae</taxon>
        <taxon>Euzebyella</taxon>
    </lineage>
</organism>
<dbReference type="Pfam" id="PF04932">
    <property type="entry name" value="Wzy_C"/>
    <property type="match status" value="1"/>
</dbReference>
<feature type="transmembrane region" description="Helical" evidence="5">
    <location>
        <begin position="89"/>
        <end position="107"/>
    </location>
</feature>
<dbReference type="KEGG" id="emar:D1013_04420"/>
<name>A0A3G2L333_9FLAO</name>
<dbReference type="EMBL" id="CP032050">
    <property type="protein sequence ID" value="AYN66680.1"/>
    <property type="molecule type" value="Genomic_DNA"/>
</dbReference>
<evidence type="ECO:0000256" key="2">
    <source>
        <dbReference type="ARBA" id="ARBA00022692"/>
    </source>
</evidence>
<feature type="transmembrane region" description="Helical" evidence="5">
    <location>
        <begin position="441"/>
        <end position="460"/>
    </location>
</feature>
<evidence type="ECO:0000256" key="1">
    <source>
        <dbReference type="ARBA" id="ARBA00004141"/>
    </source>
</evidence>
<feature type="transmembrane region" description="Helical" evidence="5">
    <location>
        <begin position="43"/>
        <end position="61"/>
    </location>
</feature>
<feature type="transmembrane region" description="Helical" evidence="5">
    <location>
        <begin position="304"/>
        <end position="325"/>
    </location>
</feature>
<feature type="transmembrane region" description="Helical" evidence="5">
    <location>
        <begin position="258"/>
        <end position="274"/>
    </location>
</feature>
<comment type="subcellular location">
    <subcellularLocation>
        <location evidence="1">Membrane</location>
        <topology evidence="1">Multi-pass membrane protein</topology>
    </subcellularLocation>
</comment>
<proteinExistence type="predicted"/>
<feature type="domain" description="O-antigen ligase-related" evidence="6">
    <location>
        <begin position="268"/>
        <end position="420"/>
    </location>
</feature>
<sequence length="498" mass="57034">MILQTNSLKIIQVRDHSSPTWLLTLSIILMTLFGCLTDATYPVFVNIVALATLIILFIFWLEREDYTSFLIQLVIGNFFIFGAKYGGNFNISASLAILVVYLAKGKFTTLGPSSLKSSLLKVLFLWWLLQLLGVWAGNEFPLTFKVQSILAFSLLLYLFYFTSKINLTANKLTTIFIALTLFFYYLFLVSVNQRYIFINYDLPFLPLNPDNVDYELGIIRSSATLGNFEAYAEFCVSFIAILFPSFISGSLYAQSKKLYVLVLIAMPISVYSMVLTATRSSMLLLPFILLTALVILGRRVKTLVLFRFSMFILILLLLNSTFHVIDFSVFLERSKSIDFERLTISKLISGEEMNRGDVFDYAWNEVKEANTLIGRGYFSTIDEYRSNHFPVDNIGDGIADYHNIYLSSYVLWGSVGSFCLTILFFYAIYNGLVTYWKFKEHGSFVVDLILGFTIMFSFFLVNQLKIQFIRDVNYFMLVLLLLAIFISAIKIMKTNNYT</sequence>
<evidence type="ECO:0000256" key="5">
    <source>
        <dbReference type="SAM" id="Phobius"/>
    </source>
</evidence>
<feature type="transmembrane region" description="Helical" evidence="5">
    <location>
        <begin position="230"/>
        <end position="251"/>
    </location>
</feature>
<evidence type="ECO:0000313" key="7">
    <source>
        <dbReference type="EMBL" id="AYN66680.1"/>
    </source>
</evidence>
<keyword evidence="4 5" id="KW-0472">Membrane</keyword>
<feature type="transmembrane region" description="Helical" evidence="5">
    <location>
        <begin position="409"/>
        <end position="429"/>
    </location>
</feature>
<feature type="transmembrane region" description="Helical" evidence="5">
    <location>
        <begin position="20"/>
        <end position="37"/>
    </location>
</feature>
<feature type="transmembrane region" description="Helical" evidence="5">
    <location>
        <begin position="119"/>
        <end position="136"/>
    </location>
</feature>
<evidence type="ECO:0000313" key="8">
    <source>
        <dbReference type="Proteomes" id="UP000276309"/>
    </source>
</evidence>
<feature type="transmembrane region" description="Helical" evidence="5">
    <location>
        <begin position="280"/>
        <end position="297"/>
    </location>
</feature>
<dbReference type="InterPro" id="IPR007016">
    <property type="entry name" value="O-antigen_ligase-rel_domated"/>
</dbReference>
<reference evidence="7 8" key="1">
    <citation type="submission" date="2018-08" db="EMBL/GenBank/DDBJ databases">
        <title>The reduced genetic potential of extracellular carbohydrate catabolism in Euzebyella marina RN62, a Flavobacteriia bacterium isolated from the hadal water.</title>
        <authorList>
            <person name="Xue C."/>
        </authorList>
    </citation>
    <scope>NUCLEOTIDE SEQUENCE [LARGE SCALE GENOMIC DNA]</scope>
    <source>
        <strain evidence="7 8">RN62</strain>
    </source>
</reference>
<feature type="transmembrane region" description="Helical" evidence="5">
    <location>
        <begin position="142"/>
        <end position="160"/>
    </location>
</feature>
<dbReference type="PANTHER" id="PTHR37422">
    <property type="entry name" value="TEICHURONIC ACID BIOSYNTHESIS PROTEIN TUAE"/>
    <property type="match status" value="1"/>
</dbReference>
<protein>
    <submittedName>
        <fullName evidence="7">O-antigen ligase domain-containing protein</fullName>
    </submittedName>
</protein>
<gene>
    <name evidence="7" type="ORF">D1013_04420</name>
</gene>
<dbReference type="Proteomes" id="UP000276309">
    <property type="component" value="Chromosome"/>
</dbReference>
<keyword evidence="7" id="KW-0436">Ligase</keyword>
<dbReference type="RefSeq" id="WP_121847732.1">
    <property type="nucleotide sequence ID" value="NZ_CP032050.1"/>
</dbReference>
<feature type="transmembrane region" description="Helical" evidence="5">
    <location>
        <begin position="472"/>
        <end position="492"/>
    </location>
</feature>
<keyword evidence="3 5" id="KW-1133">Transmembrane helix</keyword>
<dbReference type="GO" id="GO:0016874">
    <property type="term" value="F:ligase activity"/>
    <property type="evidence" value="ECO:0007669"/>
    <property type="project" value="UniProtKB-KW"/>
</dbReference>
<dbReference type="PANTHER" id="PTHR37422:SF13">
    <property type="entry name" value="LIPOPOLYSACCHARIDE BIOSYNTHESIS PROTEIN PA4999-RELATED"/>
    <property type="match status" value="1"/>
</dbReference>
<dbReference type="OrthoDB" id="925546at2"/>
<accession>A0A3G2L333</accession>